<protein>
    <recommendedName>
        <fullName evidence="8">Methylenetetrahydrofolate reductase</fullName>
    </recommendedName>
</protein>
<evidence type="ECO:0000256" key="2">
    <source>
        <dbReference type="ARBA" id="ARBA00004777"/>
    </source>
</evidence>
<sequence length="259" mass="27330">MAERIEIVPVAGVVDEVRRRLPVGTTVTVTALPAHGIEPTVAASLELARHGFDAVPHLAAAQIPHLGTFDAIMDRLADSPIRTVFAVGGDGVTPQHAVPDGLVLLERIRETTDDRFRIGVAAYPEGHPAFDTSRGIEVLRRKAPLADHAVTQMCFDGARLGRYATELATAGVPLPLWFGVPGRVGVRKLAGIAMRIGVGRSLAFAKRGANRRLLGAYDPSALRADALATLGTTAFAGFHVYSFNAFDGLGALVADQSAS</sequence>
<evidence type="ECO:0000256" key="3">
    <source>
        <dbReference type="ARBA" id="ARBA00006743"/>
    </source>
</evidence>
<keyword evidence="5 8" id="KW-0274">FAD</keyword>
<keyword evidence="4 8" id="KW-0285">Flavoprotein</keyword>
<comment type="pathway">
    <text evidence="2 8">One-carbon metabolism; tetrahydrofolate interconversion.</text>
</comment>
<name>A0A7J5C2M2_9MICO</name>
<dbReference type="PANTHER" id="PTHR45754">
    <property type="entry name" value="METHYLENETETRAHYDROFOLATE REDUCTASE"/>
    <property type="match status" value="1"/>
</dbReference>
<dbReference type="Gene3D" id="3.20.20.220">
    <property type="match status" value="1"/>
</dbReference>
<dbReference type="InterPro" id="IPR029041">
    <property type="entry name" value="FAD-linked_oxidoreductase-like"/>
</dbReference>
<keyword evidence="10" id="KW-1185">Reference proteome</keyword>
<evidence type="ECO:0000256" key="5">
    <source>
        <dbReference type="ARBA" id="ARBA00022827"/>
    </source>
</evidence>
<dbReference type="Proteomes" id="UP000467240">
    <property type="component" value="Unassembled WGS sequence"/>
</dbReference>
<comment type="cofactor">
    <cofactor evidence="1 8">
        <name>FAD</name>
        <dbReference type="ChEBI" id="CHEBI:57692"/>
    </cofactor>
</comment>
<dbReference type="PANTHER" id="PTHR45754:SF3">
    <property type="entry name" value="METHYLENETETRAHYDROFOLATE REDUCTASE (NADPH)"/>
    <property type="match status" value="1"/>
</dbReference>
<keyword evidence="6 8" id="KW-0560">Oxidoreductase</keyword>
<dbReference type="RefSeq" id="WP_158039442.1">
    <property type="nucleotide sequence ID" value="NZ_JACCFV010000001.1"/>
</dbReference>
<dbReference type="GO" id="GO:0106312">
    <property type="term" value="F:methylenetetrahydrofolate reductase (NADH) activity"/>
    <property type="evidence" value="ECO:0007669"/>
    <property type="project" value="UniProtKB-EC"/>
</dbReference>
<comment type="similarity">
    <text evidence="3 8">Belongs to the methylenetetrahydrofolate reductase family.</text>
</comment>
<evidence type="ECO:0000313" key="9">
    <source>
        <dbReference type="EMBL" id="KAB1660342.1"/>
    </source>
</evidence>
<accession>A0A7J5C2M2</accession>
<evidence type="ECO:0000313" key="10">
    <source>
        <dbReference type="Proteomes" id="UP000467240"/>
    </source>
</evidence>
<dbReference type="Pfam" id="PF02219">
    <property type="entry name" value="MTHFR"/>
    <property type="match status" value="1"/>
</dbReference>
<organism evidence="9 10">
    <name type="scientific">Pseudoclavibacter chungangensis</name>
    <dbReference type="NCBI Taxonomy" id="587635"/>
    <lineage>
        <taxon>Bacteria</taxon>
        <taxon>Bacillati</taxon>
        <taxon>Actinomycetota</taxon>
        <taxon>Actinomycetes</taxon>
        <taxon>Micrococcales</taxon>
        <taxon>Microbacteriaceae</taxon>
        <taxon>Pseudoclavibacter</taxon>
    </lineage>
</organism>
<gene>
    <name evidence="9" type="ORF">F8O01_03190</name>
</gene>
<evidence type="ECO:0000256" key="8">
    <source>
        <dbReference type="RuleBase" id="RU003862"/>
    </source>
</evidence>
<dbReference type="InterPro" id="IPR003171">
    <property type="entry name" value="Mehydrof_redctse-like"/>
</dbReference>
<dbReference type="SUPFAM" id="SSF51730">
    <property type="entry name" value="FAD-linked oxidoreductase"/>
    <property type="match status" value="1"/>
</dbReference>
<dbReference type="GO" id="GO:0009086">
    <property type="term" value="P:methionine biosynthetic process"/>
    <property type="evidence" value="ECO:0007669"/>
    <property type="project" value="TreeGrafter"/>
</dbReference>
<evidence type="ECO:0000256" key="6">
    <source>
        <dbReference type="ARBA" id="ARBA00023002"/>
    </source>
</evidence>
<evidence type="ECO:0000256" key="1">
    <source>
        <dbReference type="ARBA" id="ARBA00001974"/>
    </source>
</evidence>
<reference evidence="9 10" key="1">
    <citation type="submission" date="2019-09" db="EMBL/GenBank/DDBJ databases">
        <title>Phylogeny of genus Pseudoclavibacter and closely related genus.</title>
        <authorList>
            <person name="Li Y."/>
        </authorList>
    </citation>
    <scope>NUCLEOTIDE SEQUENCE [LARGE SCALE GENOMIC DNA]</scope>
    <source>
        <strain evidence="9 10">DSM 23821</strain>
    </source>
</reference>
<dbReference type="GO" id="GO:0035999">
    <property type="term" value="P:tetrahydrofolate interconversion"/>
    <property type="evidence" value="ECO:0007669"/>
    <property type="project" value="UniProtKB-UniPathway"/>
</dbReference>
<comment type="catalytic activity">
    <reaction evidence="7">
        <text>(6S)-5-methyl-5,6,7,8-tetrahydrofolate + NAD(+) = (6R)-5,10-methylene-5,6,7,8-tetrahydrofolate + NADH + H(+)</text>
        <dbReference type="Rhea" id="RHEA:19821"/>
        <dbReference type="ChEBI" id="CHEBI:15378"/>
        <dbReference type="ChEBI" id="CHEBI:15636"/>
        <dbReference type="ChEBI" id="CHEBI:18608"/>
        <dbReference type="ChEBI" id="CHEBI:57540"/>
        <dbReference type="ChEBI" id="CHEBI:57945"/>
        <dbReference type="EC" id="1.5.1.54"/>
    </reaction>
    <physiologicalReaction direction="right-to-left" evidence="7">
        <dbReference type="Rhea" id="RHEA:19823"/>
    </physiologicalReaction>
</comment>
<dbReference type="EMBL" id="WBJZ01000003">
    <property type="protein sequence ID" value="KAB1660342.1"/>
    <property type="molecule type" value="Genomic_DNA"/>
</dbReference>
<dbReference type="GO" id="GO:0005829">
    <property type="term" value="C:cytosol"/>
    <property type="evidence" value="ECO:0007669"/>
    <property type="project" value="TreeGrafter"/>
</dbReference>
<dbReference type="UniPathway" id="UPA00193"/>
<dbReference type="AlphaFoldDB" id="A0A7J5C2M2"/>
<evidence type="ECO:0000256" key="7">
    <source>
        <dbReference type="ARBA" id="ARBA00048628"/>
    </source>
</evidence>
<evidence type="ECO:0000256" key="4">
    <source>
        <dbReference type="ARBA" id="ARBA00022630"/>
    </source>
</evidence>
<dbReference type="GO" id="GO:0071949">
    <property type="term" value="F:FAD binding"/>
    <property type="evidence" value="ECO:0007669"/>
    <property type="project" value="TreeGrafter"/>
</dbReference>
<dbReference type="OrthoDB" id="9812555at2"/>
<comment type="caution">
    <text evidence="9">The sequence shown here is derived from an EMBL/GenBank/DDBJ whole genome shotgun (WGS) entry which is preliminary data.</text>
</comment>
<proteinExistence type="inferred from homology"/>